<dbReference type="InterPro" id="IPR013325">
    <property type="entry name" value="RNA_pol_sigma_r2"/>
</dbReference>
<protein>
    <submittedName>
        <fullName evidence="7">Sigma-70 family RNA polymerase sigma factor</fullName>
    </submittedName>
</protein>
<dbReference type="EMBL" id="CP147404">
    <property type="protein sequence ID" value="WXB92133.1"/>
    <property type="molecule type" value="Genomic_DNA"/>
</dbReference>
<evidence type="ECO:0000259" key="6">
    <source>
        <dbReference type="Pfam" id="PF08281"/>
    </source>
</evidence>
<evidence type="ECO:0000256" key="1">
    <source>
        <dbReference type="ARBA" id="ARBA00010641"/>
    </source>
</evidence>
<dbReference type="Pfam" id="PF08281">
    <property type="entry name" value="Sigma70_r4_2"/>
    <property type="match status" value="1"/>
</dbReference>
<dbReference type="InterPro" id="IPR039425">
    <property type="entry name" value="RNA_pol_sigma-70-like"/>
</dbReference>
<dbReference type="Gene3D" id="1.10.10.10">
    <property type="entry name" value="Winged helix-like DNA-binding domain superfamily/Winged helix DNA-binding domain"/>
    <property type="match status" value="1"/>
</dbReference>
<keyword evidence="2" id="KW-0805">Transcription regulation</keyword>
<dbReference type="InterPro" id="IPR007627">
    <property type="entry name" value="RNA_pol_sigma70_r2"/>
</dbReference>
<dbReference type="SUPFAM" id="SSF88946">
    <property type="entry name" value="Sigma2 domain of RNA polymerase sigma factors"/>
    <property type="match status" value="1"/>
</dbReference>
<evidence type="ECO:0000313" key="7">
    <source>
        <dbReference type="EMBL" id="WXB92133.1"/>
    </source>
</evidence>
<dbReference type="InterPro" id="IPR014284">
    <property type="entry name" value="RNA_pol_sigma-70_dom"/>
</dbReference>
<evidence type="ECO:0000256" key="3">
    <source>
        <dbReference type="ARBA" id="ARBA00023082"/>
    </source>
</evidence>
<keyword evidence="3" id="KW-0731">Sigma factor</keyword>
<organism evidence="7 8">
    <name type="scientific">Bacillus kandeliae</name>
    <dbReference type="NCBI Taxonomy" id="3129297"/>
    <lineage>
        <taxon>Bacteria</taxon>
        <taxon>Bacillati</taxon>
        <taxon>Bacillota</taxon>
        <taxon>Bacilli</taxon>
        <taxon>Bacillales</taxon>
        <taxon>Bacillaceae</taxon>
        <taxon>Bacillus</taxon>
    </lineage>
</organism>
<evidence type="ECO:0000256" key="2">
    <source>
        <dbReference type="ARBA" id="ARBA00023015"/>
    </source>
</evidence>
<comment type="similarity">
    <text evidence="1">Belongs to the sigma-70 factor family. ECF subfamily.</text>
</comment>
<evidence type="ECO:0000259" key="5">
    <source>
        <dbReference type="Pfam" id="PF04542"/>
    </source>
</evidence>
<dbReference type="SUPFAM" id="SSF88659">
    <property type="entry name" value="Sigma3 and sigma4 domains of RNA polymerase sigma factors"/>
    <property type="match status" value="1"/>
</dbReference>
<reference evidence="7 8" key="1">
    <citation type="submission" date="2024-02" db="EMBL/GenBank/DDBJ databases">
        <title>Seven novel Bacillus-like species.</title>
        <authorList>
            <person name="Liu G."/>
        </authorList>
    </citation>
    <scope>NUCLEOTIDE SEQUENCE [LARGE SCALE GENOMIC DNA]</scope>
    <source>
        <strain evidence="7 8">FJAT-52991</strain>
    </source>
</reference>
<evidence type="ECO:0000313" key="8">
    <source>
        <dbReference type="Proteomes" id="UP001387364"/>
    </source>
</evidence>
<dbReference type="NCBIfam" id="TIGR02937">
    <property type="entry name" value="sigma70-ECF"/>
    <property type="match status" value="1"/>
</dbReference>
<dbReference type="CDD" id="cd06171">
    <property type="entry name" value="Sigma70_r4"/>
    <property type="match status" value="1"/>
</dbReference>
<accession>A0ABZ2N3F1</accession>
<dbReference type="InterPro" id="IPR036388">
    <property type="entry name" value="WH-like_DNA-bd_sf"/>
</dbReference>
<keyword evidence="4" id="KW-0804">Transcription</keyword>
<name>A0ABZ2N3F1_9BACI</name>
<feature type="domain" description="RNA polymerase sigma factor 70 region 4 type 2" evidence="6">
    <location>
        <begin position="106"/>
        <end position="155"/>
    </location>
</feature>
<evidence type="ECO:0000256" key="4">
    <source>
        <dbReference type="ARBA" id="ARBA00023163"/>
    </source>
</evidence>
<proteinExistence type="inferred from homology"/>
<dbReference type="InterPro" id="IPR013249">
    <property type="entry name" value="RNA_pol_sigma70_r4_t2"/>
</dbReference>
<feature type="domain" description="RNA polymerase sigma-70 region 2" evidence="5">
    <location>
        <begin position="14"/>
        <end position="80"/>
    </location>
</feature>
<dbReference type="Gene3D" id="1.10.1740.10">
    <property type="match status" value="1"/>
</dbReference>
<dbReference type="PANTHER" id="PTHR43133:SF60">
    <property type="entry name" value="RNA POLYMERASE SIGMA FACTOR SIGV"/>
    <property type="match status" value="1"/>
</dbReference>
<dbReference type="InterPro" id="IPR013324">
    <property type="entry name" value="RNA_pol_sigma_r3/r4-like"/>
</dbReference>
<keyword evidence="8" id="KW-1185">Reference proteome</keyword>
<dbReference type="Proteomes" id="UP001387364">
    <property type="component" value="Chromosome"/>
</dbReference>
<gene>
    <name evidence="7" type="ORF">WDJ61_12825</name>
</gene>
<dbReference type="PANTHER" id="PTHR43133">
    <property type="entry name" value="RNA POLYMERASE ECF-TYPE SIGMA FACTO"/>
    <property type="match status" value="1"/>
</dbReference>
<sequence length="162" mass="19034">MGKQHLEKLLTELILKNKESFYRVAFSYVKNKEDALDIIQESIYKALSTVHTLEDPKGLKSWFIRIVINTSIDLLRKKKKEFIADDSTLEVISPVSSDRYKDFDLANSLADLDPKYRIVIILKFFEDLKLRDIAEVLNENENTIKTRLYKGLKMLRLQMDNY</sequence>
<dbReference type="RefSeq" id="WP_338750322.1">
    <property type="nucleotide sequence ID" value="NZ_CP147404.1"/>
</dbReference>
<dbReference type="Pfam" id="PF04542">
    <property type="entry name" value="Sigma70_r2"/>
    <property type="match status" value="1"/>
</dbReference>